<dbReference type="PANTHER" id="PTHR35792">
    <property type="entry name" value="GENERAL STRESS PROTEIN"/>
    <property type="match status" value="1"/>
</dbReference>
<dbReference type="InterPro" id="IPR052928">
    <property type="entry name" value="Desiccation-related_membrane"/>
</dbReference>
<dbReference type="Pfam" id="PF12732">
    <property type="entry name" value="YtxH"/>
    <property type="match status" value="1"/>
</dbReference>
<dbReference type="AlphaFoldDB" id="A0A5A9XQG5"/>
<dbReference type="Gene3D" id="1.20.120.20">
    <property type="entry name" value="Apolipoprotein"/>
    <property type="match status" value="1"/>
</dbReference>
<proteinExistence type="predicted"/>
<protein>
    <submittedName>
        <fullName evidence="2">YtxH domain-containing protein</fullName>
    </submittedName>
</protein>
<evidence type="ECO:0000256" key="1">
    <source>
        <dbReference type="SAM" id="Phobius"/>
    </source>
</evidence>
<evidence type="ECO:0000313" key="3">
    <source>
        <dbReference type="Proteomes" id="UP000324298"/>
    </source>
</evidence>
<keyword evidence="1" id="KW-0812">Transmembrane</keyword>
<dbReference type="OrthoDB" id="5398321at2"/>
<dbReference type="RefSeq" id="WP_149305896.1">
    <property type="nucleotide sequence ID" value="NZ_SRSD01000001.1"/>
</dbReference>
<dbReference type="Proteomes" id="UP000324298">
    <property type="component" value="Unassembled WGS sequence"/>
</dbReference>
<reference evidence="2 3" key="1">
    <citation type="submission" date="2019-04" db="EMBL/GenBank/DDBJ databases">
        <title>Geobacter ruber sp. nov., ferric-reducing bacteria isolated from paddy soil.</title>
        <authorList>
            <person name="Xu Z."/>
            <person name="Masuda Y."/>
            <person name="Itoh H."/>
            <person name="Senoo K."/>
        </authorList>
    </citation>
    <scope>NUCLEOTIDE SEQUENCE [LARGE SCALE GENOMIC DNA]</scope>
    <source>
        <strain evidence="2 3">Red88</strain>
    </source>
</reference>
<name>A0A5A9XQG5_9BACT</name>
<keyword evidence="1" id="KW-1133">Transmembrane helix</keyword>
<organism evidence="2 3">
    <name type="scientific">Oryzomonas rubra</name>
    <dbReference type="NCBI Taxonomy" id="2509454"/>
    <lineage>
        <taxon>Bacteria</taxon>
        <taxon>Pseudomonadati</taxon>
        <taxon>Thermodesulfobacteriota</taxon>
        <taxon>Desulfuromonadia</taxon>
        <taxon>Geobacterales</taxon>
        <taxon>Geobacteraceae</taxon>
        <taxon>Oryzomonas</taxon>
    </lineage>
</organism>
<dbReference type="PANTHER" id="PTHR35792:SF2">
    <property type="entry name" value="GENERAL STRESS PROTEIN"/>
    <property type="match status" value="1"/>
</dbReference>
<accession>A0A5A9XQG5</accession>
<feature type="transmembrane region" description="Helical" evidence="1">
    <location>
        <begin position="12"/>
        <end position="30"/>
    </location>
</feature>
<keyword evidence="1" id="KW-0472">Membrane</keyword>
<comment type="caution">
    <text evidence="2">The sequence shown here is derived from an EMBL/GenBank/DDBJ whole genome shotgun (WGS) entry which is preliminary data.</text>
</comment>
<dbReference type="InterPro" id="IPR024623">
    <property type="entry name" value="YtxH"/>
</dbReference>
<gene>
    <name evidence="2" type="ORF">ET418_02010</name>
</gene>
<keyword evidence="3" id="KW-1185">Reference proteome</keyword>
<sequence>MEDRDKKVAAAALLMVAGGIVGAGLALLWAPQSGQRTRRDISRYAKRAKTRADEAVEDITTNINDLVETLGEKTDELVEKGKDVASGARKDLMRLIEEGASRLEKFRTRLSRM</sequence>
<evidence type="ECO:0000313" key="2">
    <source>
        <dbReference type="EMBL" id="KAA0895316.1"/>
    </source>
</evidence>
<dbReference type="EMBL" id="SRSD01000001">
    <property type="protein sequence ID" value="KAA0895316.1"/>
    <property type="molecule type" value="Genomic_DNA"/>
</dbReference>